<keyword evidence="5 7" id="KW-1133">Transmembrane helix</keyword>
<evidence type="ECO:0000313" key="10">
    <source>
        <dbReference type="Proteomes" id="UP000272464"/>
    </source>
</evidence>
<feature type="transmembrane region" description="Helical" evidence="7">
    <location>
        <begin position="77"/>
        <end position="95"/>
    </location>
</feature>
<feature type="transmembrane region" description="Helical" evidence="7">
    <location>
        <begin position="136"/>
        <end position="157"/>
    </location>
</feature>
<dbReference type="Gene3D" id="1.20.1720.10">
    <property type="entry name" value="Multidrug resistance protein D"/>
    <property type="match status" value="1"/>
</dbReference>
<feature type="transmembrane region" description="Helical" evidence="7">
    <location>
        <begin position="53"/>
        <end position="70"/>
    </location>
</feature>
<organism evidence="9 10">
    <name type="scientific">Paenibacillus zeisoli</name>
    <dbReference type="NCBI Taxonomy" id="2496267"/>
    <lineage>
        <taxon>Bacteria</taxon>
        <taxon>Bacillati</taxon>
        <taxon>Bacillota</taxon>
        <taxon>Bacilli</taxon>
        <taxon>Bacillales</taxon>
        <taxon>Paenibacillaceae</taxon>
        <taxon>Paenibacillus</taxon>
    </lineage>
</organism>
<dbReference type="OrthoDB" id="102502at2"/>
<dbReference type="PROSITE" id="PS50850">
    <property type="entry name" value="MFS"/>
    <property type="match status" value="1"/>
</dbReference>
<feature type="transmembrane region" description="Helical" evidence="7">
    <location>
        <begin position="228"/>
        <end position="245"/>
    </location>
</feature>
<reference evidence="9 10" key="1">
    <citation type="submission" date="2018-12" db="EMBL/GenBank/DDBJ databases">
        <authorList>
            <person name="Sun L."/>
            <person name="Chen Z."/>
        </authorList>
    </citation>
    <scope>NUCLEOTIDE SEQUENCE [LARGE SCALE GENOMIC DNA]</scope>
    <source>
        <strain evidence="9 10">3-5-3</strain>
    </source>
</reference>
<dbReference type="InterPro" id="IPR004638">
    <property type="entry name" value="EmrB-like"/>
</dbReference>
<gene>
    <name evidence="9" type="ORF">EJP77_00240</name>
</gene>
<dbReference type="InterPro" id="IPR011701">
    <property type="entry name" value="MFS"/>
</dbReference>
<dbReference type="GO" id="GO:0022857">
    <property type="term" value="F:transmembrane transporter activity"/>
    <property type="evidence" value="ECO:0007669"/>
    <property type="project" value="InterPro"/>
</dbReference>
<feature type="transmembrane region" description="Helical" evidence="7">
    <location>
        <begin position="107"/>
        <end position="127"/>
    </location>
</feature>
<keyword evidence="4 7" id="KW-0812">Transmembrane</keyword>
<sequence>MMDLGKRKWWVLGALAVSLLTVGLDLTVLNLALPTIAEDLHASNSQLQWFADAYNLVLAAALLPAGLLGDRLGRKRMLIIALILFGAASAASAYAHTAGQLIAGRAALGLGAAFLLPLSMSIIPVIFTEQERSKAIGIWVTANSIGIPLGPIVGGWLLNNYSWGSVFLIDIPIIIVGLLAVSILLPESRSSEKPRVDLPGVLLSSIGLSGLTYGVIEVGEKGWGDLSSLLFILAGIVLLAVFIWWERRTAHALIDISLFRSPEFTWGSVLATLVSFAMFGILFVTPQYFQAVEGADAMGTGLRLLPIIGGLIVGAKVSDVITAWKGGKWNLLFGFLLLTGGMSLGATTHIGHDYGFTSIWISIVGLGIGFVLPVAMDTAISTLSAERSGVGSALIMALRQVGGAIGVALLGTVLSNGYHDKLNLDEIPGQAVEAVQQSVSAGAAAADQLHSENLLNSVRMAFIHGMDMMLWVCAGIAVLGLLFVLAFLHSSSERKETEEFGIN</sequence>
<dbReference type="AlphaFoldDB" id="A0A3S1E117"/>
<feature type="transmembrane region" description="Helical" evidence="7">
    <location>
        <begin position="163"/>
        <end position="186"/>
    </location>
</feature>
<evidence type="ECO:0000256" key="6">
    <source>
        <dbReference type="ARBA" id="ARBA00023136"/>
    </source>
</evidence>
<evidence type="ECO:0000256" key="5">
    <source>
        <dbReference type="ARBA" id="ARBA00022989"/>
    </source>
</evidence>
<evidence type="ECO:0000259" key="8">
    <source>
        <dbReference type="PROSITE" id="PS50850"/>
    </source>
</evidence>
<evidence type="ECO:0000256" key="2">
    <source>
        <dbReference type="ARBA" id="ARBA00022448"/>
    </source>
</evidence>
<dbReference type="RefSeq" id="WP_127197197.1">
    <property type="nucleotide sequence ID" value="NZ_RZNX01000001.1"/>
</dbReference>
<proteinExistence type="predicted"/>
<keyword evidence="6 7" id="KW-0472">Membrane</keyword>
<feature type="transmembrane region" description="Helical" evidence="7">
    <location>
        <begin position="304"/>
        <end position="324"/>
    </location>
</feature>
<feature type="transmembrane region" description="Helical" evidence="7">
    <location>
        <begin position="358"/>
        <end position="380"/>
    </location>
</feature>
<dbReference type="Pfam" id="PF07690">
    <property type="entry name" value="MFS_1"/>
    <property type="match status" value="1"/>
</dbReference>
<dbReference type="NCBIfam" id="TIGR00711">
    <property type="entry name" value="efflux_EmrB"/>
    <property type="match status" value="1"/>
</dbReference>
<keyword evidence="2" id="KW-0813">Transport</keyword>
<dbReference type="InterPro" id="IPR020846">
    <property type="entry name" value="MFS_dom"/>
</dbReference>
<dbReference type="PANTHER" id="PTHR42718:SF42">
    <property type="entry name" value="EXPORT PROTEIN"/>
    <property type="match status" value="1"/>
</dbReference>
<feature type="transmembrane region" description="Helical" evidence="7">
    <location>
        <begin position="9"/>
        <end position="33"/>
    </location>
</feature>
<dbReference type="Proteomes" id="UP000272464">
    <property type="component" value="Unassembled WGS sequence"/>
</dbReference>
<dbReference type="GO" id="GO:0005886">
    <property type="term" value="C:plasma membrane"/>
    <property type="evidence" value="ECO:0007669"/>
    <property type="project" value="UniProtKB-SubCell"/>
</dbReference>
<feature type="domain" description="Major facilitator superfamily (MFS) profile" evidence="8">
    <location>
        <begin position="11"/>
        <end position="492"/>
    </location>
</feature>
<evidence type="ECO:0000256" key="1">
    <source>
        <dbReference type="ARBA" id="ARBA00004651"/>
    </source>
</evidence>
<comment type="caution">
    <text evidence="9">The sequence shown here is derived from an EMBL/GenBank/DDBJ whole genome shotgun (WGS) entry which is preliminary data.</text>
</comment>
<dbReference type="Gene3D" id="1.20.1250.20">
    <property type="entry name" value="MFS general substrate transporter like domains"/>
    <property type="match status" value="1"/>
</dbReference>
<comment type="subcellular location">
    <subcellularLocation>
        <location evidence="1">Cell membrane</location>
        <topology evidence="1">Multi-pass membrane protein</topology>
    </subcellularLocation>
</comment>
<keyword evidence="10" id="KW-1185">Reference proteome</keyword>
<evidence type="ECO:0000256" key="3">
    <source>
        <dbReference type="ARBA" id="ARBA00022475"/>
    </source>
</evidence>
<evidence type="ECO:0000313" key="9">
    <source>
        <dbReference type="EMBL" id="RUT35497.1"/>
    </source>
</evidence>
<name>A0A3S1E117_9BACL</name>
<keyword evidence="3" id="KW-1003">Cell membrane</keyword>
<feature type="transmembrane region" description="Helical" evidence="7">
    <location>
        <begin position="266"/>
        <end position="284"/>
    </location>
</feature>
<feature type="transmembrane region" description="Helical" evidence="7">
    <location>
        <begin position="198"/>
        <end position="216"/>
    </location>
</feature>
<dbReference type="PANTHER" id="PTHR42718">
    <property type="entry name" value="MAJOR FACILITATOR SUPERFAMILY MULTIDRUG TRANSPORTER MFSC"/>
    <property type="match status" value="1"/>
</dbReference>
<feature type="transmembrane region" description="Helical" evidence="7">
    <location>
        <begin position="468"/>
        <end position="488"/>
    </location>
</feature>
<feature type="transmembrane region" description="Helical" evidence="7">
    <location>
        <begin position="392"/>
        <end position="414"/>
    </location>
</feature>
<dbReference type="EMBL" id="RZNX01000001">
    <property type="protein sequence ID" value="RUT35497.1"/>
    <property type="molecule type" value="Genomic_DNA"/>
</dbReference>
<accession>A0A3S1E117</accession>
<evidence type="ECO:0000256" key="7">
    <source>
        <dbReference type="SAM" id="Phobius"/>
    </source>
</evidence>
<evidence type="ECO:0000256" key="4">
    <source>
        <dbReference type="ARBA" id="ARBA00022692"/>
    </source>
</evidence>
<dbReference type="CDD" id="cd17321">
    <property type="entry name" value="MFS_MMR_MDR_like"/>
    <property type="match status" value="1"/>
</dbReference>
<dbReference type="InterPro" id="IPR036259">
    <property type="entry name" value="MFS_trans_sf"/>
</dbReference>
<dbReference type="PRINTS" id="PR01036">
    <property type="entry name" value="TCRTETB"/>
</dbReference>
<dbReference type="SUPFAM" id="SSF103473">
    <property type="entry name" value="MFS general substrate transporter"/>
    <property type="match status" value="1"/>
</dbReference>
<protein>
    <submittedName>
        <fullName evidence="9">DHA2 family efflux MFS transporter permease subunit</fullName>
    </submittedName>
</protein>
<feature type="transmembrane region" description="Helical" evidence="7">
    <location>
        <begin position="331"/>
        <end position="352"/>
    </location>
</feature>